<proteinExistence type="predicted"/>
<sequence length="282" mass="32642">MIYIGLAGWGDHDDLYEGTPSNQKLETYASFFPVVELDSSFYAVQPLRNMEKWARVTPSSFKFVVKAYQGMTGHQKSSDPFESREEMFAAFRASLEPLQKAGKLAMVLCQFPPWFDCKKEHVAYLRYVKEQLKDIPCALEFRNQTWFTSDMKERTLSFMKEENWIHSICDEPQAGVGSIPAVLQATNKEATLIRMHGRNRHGWNDPGNGKWRDVRYLYQYKEHELKEWQKNLSQLENESKTIYMIFNNNSGGDAAGNAQEMISMLDIEYTGLAPRQLDLFSE</sequence>
<dbReference type="InterPro" id="IPR002763">
    <property type="entry name" value="DUF72"/>
</dbReference>
<dbReference type="Gene3D" id="3.20.20.410">
    <property type="entry name" value="Protein of unknown function UPF0759"/>
    <property type="match status" value="1"/>
</dbReference>
<dbReference type="PANTHER" id="PTHR30348:SF13">
    <property type="entry name" value="UPF0759 PROTEIN YUNF"/>
    <property type="match status" value="1"/>
</dbReference>
<name>A0AAJ2U2V5_ALKPS</name>
<dbReference type="SUPFAM" id="SSF117396">
    <property type="entry name" value="TM1631-like"/>
    <property type="match status" value="1"/>
</dbReference>
<dbReference type="PANTHER" id="PTHR30348">
    <property type="entry name" value="UNCHARACTERIZED PROTEIN YECE"/>
    <property type="match status" value="1"/>
</dbReference>
<accession>A0AAJ2U2V5</accession>
<dbReference type="InterPro" id="IPR036520">
    <property type="entry name" value="UPF0759_sf"/>
</dbReference>
<reference evidence="1" key="1">
    <citation type="submission" date="2023-10" db="EMBL/GenBank/DDBJ databases">
        <title>Screening of Alkalihalophilus pseudofirmusBZ-TG-HK211 and Its Alleviation of Salt Stress on Rapeseed Growth.</title>
        <authorList>
            <person name="Zhao B."/>
            <person name="Guo T."/>
        </authorList>
    </citation>
    <scope>NUCLEOTIDE SEQUENCE</scope>
    <source>
        <strain evidence="1">BZ-TG-HK211</strain>
    </source>
</reference>
<dbReference type="EMBL" id="JAWJAY010000003">
    <property type="protein sequence ID" value="MDV2886167.1"/>
    <property type="molecule type" value="Genomic_DNA"/>
</dbReference>
<organism evidence="1 2">
    <name type="scientific">Alkalihalophilus pseudofirmus</name>
    <name type="common">Bacillus pseudofirmus</name>
    <dbReference type="NCBI Taxonomy" id="79885"/>
    <lineage>
        <taxon>Bacteria</taxon>
        <taxon>Bacillati</taxon>
        <taxon>Bacillota</taxon>
        <taxon>Bacilli</taxon>
        <taxon>Bacillales</taxon>
        <taxon>Bacillaceae</taxon>
        <taxon>Alkalihalophilus</taxon>
    </lineage>
</organism>
<evidence type="ECO:0000313" key="1">
    <source>
        <dbReference type="EMBL" id="MDV2886167.1"/>
    </source>
</evidence>
<dbReference type="Pfam" id="PF01904">
    <property type="entry name" value="DUF72"/>
    <property type="match status" value="1"/>
</dbReference>
<gene>
    <name evidence="1" type="ORF">RYX45_13340</name>
</gene>
<protein>
    <submittedName>
        <fullName evidence="1">DUF72 domain-containing protein</fullName>
    </submittedName>
</protein>
<evidence type="ECO:0000313" key="2">
    <source>
        <dbReference type="Proteomes" id="UP001285636"/>
    </source>
</evidence>
<dbReference type="AlphaFoldDB" id="A0AAJ2U2V5"/>
<dbReference type="Proteomes" id="UP001285636">
    <property type="component" value="Unassembled WGS sequence"/>
</dbReference>
<dbReference type="RefSeq" id="WP_323467004.1">
    <property type="nucleotide sequence ID" value="NZ_CP144224.1"/>
</dbReference>
<comment type="caution">
    <text evidence="1">The sequence shown here is derived from an EMBL/GenBank/DDBJ whole genome shotgun (WGS) entry which is preliminary data.</text>
</comment>